<dbReference type="AlphaFoldDB" id="A0A9D4MS42"/>
<accession>A0A9D4MS42</accession>
<gene>
    <name evidence="2" type="ORF">DPMN_006285</name>
</gene>
<proteinExistence type="predicted"/>
<organism evidence="2 3">
    <name type="scientific">Dreissena polymorpha</name>
    <name type="common">Zebra mussel</name>
    <name type="synonym">Mytilus polymorpha</name>
    <dbReference type="NCBI Taxonomy" id="45954"/>
    <lineage>
        <taxon>Eukaryota</taxon>
        <taxon>Metazoa</taxon>
        <taxon>Spiralia</taxon>
        <taxon>Lophotrochozoa</taxon>
        <taxon>Mollusca</taxon>
        <taxon>Bivalvia</taxon>
        <taxon>Autobranchia</taxon>
        <taxon>Heteroconchia</taxon>
        <taxon>Euheterodonta</taxon>
        <taxon>Imparidentia</taxon>
        <taxon>Neoheterodontei</taxon>
        <taxon>Myida</taxon>
        <taxon>Dreissenoidea</taxon>
        <taxon>Dreissenidae</taxon>
        <taxon>Dreissena</taxon>
    </lineage>
</organism>
<reference evidence="2" key="2">
    <citation type="submission" date="2020-11" db="EMBL/GenBank/DDBJ databases">
        <authorList>
            <person name="McCartney M.A."/>
            <person name="Auch B."/>
            <person name="Kono T."/>
            <person name="Mallez S."/>
            <person name="Becker A."/>
            <person name="Gohl D.M."/>
            <person name="Silverstein K.A.T."/>
            <person name="Koren S."/>
            <person name="Bechman K.B."/>
            <person name="Herman A."/>
            <person name="Abrahante J.E."/>
            <person name="Garbe J."/>
        </authorList>
    </citation>
    <scope>NUCLEOTIDE SEQUENCE</scope>
    <source>
        <strain evidence="2">Duluth1</strain>
        <tissue evidence="2">Whole animal</tissue>
    </source>
</reference>
<keyword evidence="1" id="KW-0812">Transmembrane</keyword>
<keyword evidence="3" id="KW-1185">Reference proteome</keyword>
<name>A0A9D4MS42_DREPO</name>
<keyword evidence="1" id="KW-0472">Membrane</keyword>
<evidence type="ECO:0000256" key="1">
    <source>
        <dbReference type="SAM" id="Phobius"/>
    </source>
</evidence>
<dbReference type="Proteomes" id="UP000828390">
    <property type="component" value="Unassembled WGS sequence"/>
</dbReference>
<dbReference type="EMBL" id="JAIWYP010000001">
    <property type="protein sequence ID" value="KAH3882350.1"/>
    <property type="molecule type" value="Genomic_DNA"/>
</dbReference>
<evidence type="ECO:0000313" key="2">
    <source>
        <dbReference type="EMBL" id="KAH3882350.1"/>
    </source>
</evidence>
<keyword evidence="1" id="KW-1133">Transmembrane helix</keyword>
<sequence>MACLIRTSAALVPSLGRVVLKFLNLITSTSFSPFMVMSALVLVVLFTLIFDYSFTAGAIHGANDISESQTGYISSTDGDKCMGVMESLLHYLLEEKVGQDGREQTTLTDAH</sequence>
<evidence type="ECO:0000313" key="3">
    <source>
        <dbReference type="Proteomes" id="UP000828390"/>
    </source>
</evidence>
<protein>
    <submittedName>
        <fullName evidence="2">Uncharacterized protein</fullName>
    </submittedName>
</protein>
<comment type="caution">
    <text evidence="2">The sequence shown here is derived from an EMBL/GenBank/DDBJ whole genome shotgun (WGS) entry which is preliminary data.</text>
</comment>
<reference evidence="2" key="1">
    <citation type="journal article" date="2019" name="bioRxiv">
        <title>The Genome of the Zebra Mussel, Dreissena polymorpha: A Resource for Invasive Species Research.</title>
        <authorList>
            <person name="McCartney M.A."/>
            <person name="Auch B."/>
            <person name="Kono T."/>
            <person name="Mallez S."/>
            <person name="Zhang Y."/>
            <person name="Obille A."/>
            <person name="Becker A."/>
            <person name="Abrahante J.E."/>
            <person name="Garbe J."/>
            <person name="Badalamenti J.P."/>
            <person name="Herman A."/>
            <person name="Mangelson H."/>
            <person name="Liachko I."/>
            <person name="Sullivan S."/>
            <person name="Sone E.D."/>
            <person name="Koren S."/>
            <person name="Silverstein K.A.T."/>
            <person name="Beckman K.B."/>
            <person name="Gohl D.M."/>
        </authorList>
    </citation>
    <scope>NUCLEOTIDE SEQUENCE</scope>
    <source>
        <strain evidence="2">Duluth1</strain>
        <tissue evidence="2">Whole animal</tissue>
    </source>
</reference>
<feature type="transmembrane region" description="Helical" evidence="1">
    <location>
        <begin position="32"/>
        <end position="50"/>
    </location>
</feature>